<feature type="transmembrane region" description="Helical" evidence="2">
    <location>
        <begin position="414"/>
        <end position="434"/>
    </location>
</feature>
<evidence type="ECO:0000256" key="2">
    <source>
        <dbReference type="SAM" id="Phobius"/>
    </source>
</evidence>
<keyword evidence="6" id="KW-1185">Reference proteome</keyword>
<evidence type="ECO:0000313" key="5">
    <source>
        <dbReference type="EMBL" id="KAF2814158.1"/>
    </source>
</evidence>
<dbReference type="RefSeq" id="XP_033581122.1">
    <property type="nucleotide sequence ID" value="XM_033723393.1"/>
</dbReference>
<dbReference type="InterPro" id="IPR046623">
    <property type="entry name" value="DUF6536"/>
</dbReference>
<accession>A0A6A6Z051</accession>
<feature type="transmembrane region" description="Helical" evidence="2">
    <location>
        <begin position="222"/>
        <end position="244"/>
    </location>
</feature>
<dbReference type="Proteomes" id="UP000504636">
    <property type="component" value="Unplaced"/>
</dbReference>
<reference evidence="7" key="2">
    <citation type="submission" date="2020-04" db="EMBL/GenBank/DDBJ databases">
        <authorList>
            <consortium name="NCBI Genome Project"/>
        </authorList>
    </citation>
    <scope>NUCLEOTIDE SEQUENCE</scope>
    <source>
        <strain evidence="7">CBS 304.34</strain>
    </source>
</reference>
<dbReference type="PANTHER" id="PTHR35395:SF1">
    <property type="entry name" value="DUF6536 DOMAIN-CONTAINING PROTEIN"/>
    <property type="match status" value="1"/>
</dbReference>
<evidence type="ECO:0000256" key="3">
    <source>
        <dbReference type="SAM" id="SignalP"/>
    </source>
</evidence>
<proteinExistence type="predicted"/>
<evidence type="ECO:0000313" key="7">
    <source>
        <dbReference type="RefSeq" id="XP_033581122.1"/>
    </source>
</evidence>
<dbReference type="GeneID" id="54464286"/>
<keyword evidence="2" id="KW-1133">Transmembrane helix</keyword>
<organism evidence="5">
    <name type="scientific">Mytilinidion resinicola</name>
    <dbReference type="NCBI Taxonomy" id="574789"/>
    <lineage>
        <taxon>Eukaryota</taxon>
        <taxon>Fungi</taxon>
        <taxon>Dikarya</taxon>
        <taxon>Ascomycota</taxon>
        <taxon>Pezizomycotina</taxon>
        <taxon>Dothideomycetes</taxon>
        <taxon>Pleosporomycetidae</taxon>
        <taxon>Mytilinidiales</taxon>
        <taxon>Mytilinidiaceae</taxon>
        <taxon>Mytilinidion</taxon>
    </lineage>
</organism>
<keyword evidence="2" id="KW-0472">Membrane</keyword>
<feature type="signal peptide" evidence="3">
    <location>
        <begin position="1"/>
        <end position="32"/>
    </location>
</feature>
<feature type="region of interest" description="Disordered" evidence="1">
    <location>
        <begin position="135"/>
        <end position="154"/>
    </location>
</feature>
<reference evidence="7" key="3">
    <citation type="submission" date="2025-04" db="UniProtKB">
        <authorList>
            <consortium name="RefSeq"/>
        </authorList>
    </citation>
    <scope>IDENTIFICATION</scope>
    <source>
        <strain evidence="7">CBS 304.34</strain>
    </source>
</reference>
<keyword evidence="2" id="KW-0812">Transmembrane</keyword>
<feature type="domain" description="DUF6536" evidence="4">
    <location>
        <begin position="1"/>
        <end position="54"/>
    </location>
</feature>
<dbReference type="EMBL" id="MU003695">
    <property type="protein sequence ID" value="KAF2814158.1"/>
    <property type="molecule type" value="Genomic_DNA"/>
</dbReference>
<evidence type="ECO:0000313" key="6">
    <source>
        <dbReference type="Proteomes" id="UP000504636"/>
    </source>
</evidence>
<reference evidence="5 7" key="1">
    <citation type="journal article" date="2020" name="Stud. Mycol.">
        <title>101 Dothideomycetes genomes: a test case for predicting lifestyles and emergence of pathogens.</title>
        <authorList>
            <person name="Haridas S."/>
            <person name="Albert R."/>
            <person name="Binder M."/>
            <person name="Bloem J."/>
            <person name="Labutti K."/>
            <person name="Salamov A."/>
            <person name="Andreopoulos B."/>
            <person name="Baker S."/>
            <person name="Barry K."/>
            <person name="Bills G."/>
            <person name="Bluhm B."/>
            <person name="Cannon C."/>
            <person name="Castanera R."/>
            <person name="Culley D."/>
            <person name="Daum C."/>
            <person name="Ezra D."/>
            <person name="Gonzalez J."/>
            <person name="Henrissat B."/>
            <person name="Kuo A."/>
            <person name="Liang C."/>
            <person name="Lipzen A."/>
            <person name="Lutzoni F."/>
            <person name="Magnuson J."/>
            <person name="Mondo S."/>
            <person name="Nolan M."/>
            <person name="Ohm R."/>
            <person name="Pangilinan J."/>
            <person name="Park H.-J."/>
            <person name="Ramirez L."/>
            <person name="Alfaro M."/>
            <person name="Sun H."/>
            <person name="Tritt A."/>
            <person name="Yoshinaga Y."/>
            <person name="Zwiers L.-H."/>
            <person name="Turgeon B."/>
            <person name="Goodwin S."/>
            <person name="Spatafora J."/>
            <person name="Crous P."/>
            <person name="Grigoriev I."/>
        </authorList>
    </citation>
    <scope>NUCLEOTIDE SEQUENCE</scope>
    <source>
        <strain evidence="5 7">CBS 304.34</strain>
    </source>
</reference>
<dbReference type="Pfam" id="PF20163">
    <property type="entry name" value="DUF6536"/>
    <property type="match status" value="1"/>
</dbReference>
<feature type="transmembrane region" description="Helical" evidence="2">
    <location>
        <begin position="468"/>
        <end position="486"/>
    </location>
</feature>
<keyword evidence="3" id="KW-0732">Signal</keyword>
<evidence type="ECO:0000259" key="4">
    <source>
        <dbReference type="Pfam" id="PF20163"/>
    </source>
</evidence>
<name>A0A6A6Z051_9PEZI</name>
<dbReference type="AlphaFoldDB" id="A0A6A6Z051"/>
<feature type="transmembrane region" description="Helical" evidence="2">
    <location>
        <begin position="356"/>
        <end position="377"/>
    </location>
</feature>
<dbReference type="OrthoDB" id="5429634at2759"/>
<protein>
    <recommendedName>
        <fullName evidence="4">DUF6536 domain-containing protein</fullName>
    </recommendedName>
</protein>
<evidence type="ECO:0000256" key="1">
    <source>
        <dbReference type="SAM" id="MobiDB-lite"/>
    </source>
</evidence>
<gene>
    <name evidence="5 7" type="ORF">BDZ99DRAFT_495695</name>
</gene>
<sequence>MSLRNLPLIPFSRALLWVLLCLSSMCLHMSYNSVVYSSTPTNEYIRVLSPQNFSSLDLSSVAPDHGLETCSGFDVLLVSQLQEKANADQLKRMKSIDCYNIYNSSIVSHYGNVLVILNMTGEKFFTSGSVFPDAPNEFESTTEDPDESKDTTDKCSGLEEWAANSSSPIDHSTSTIKNELFQDGEWIYSLGSPAQHYPVLFCLSEYRDDNEEICTVHVSVPLLLITLGLTSLKTLFMLGLLFLIKAPPLLSTGDAVASFLDRSDEWSKKSSLLSKSIVKKTESVNRGWQIPPQRYKSKRLQWQKVTSTLRRASFLLWVEGGLIVAMTYSGKTTYISGTNTISNNSIIANVVRSNALQIYGSALFFLFNGIITSVVLADEWSRYGVRRRGLRVSSNPQGSQRSTYFLSLPYRWSVPLLVVSGLLHWLLSQCLYFISVEVWGYQSSGTDLTRVRLPSKDFITTGISKRPVYGIVALFSFMIIAISFVFTRFTIRSEMPIAGSCSAAIAAACHPGLSEPDDASSRPLLWGAVEKEGGLVHCSFSCRAVGKPDDGQLCA</sequence>
<feature type="transmembrane region" description="Helical" evidence="2">
    <location>
        <begin position="314"/>
        <end position="336"/>
    </location>
</feature>
<feature type="chain" id="PRO_5044629465" description="DUF6536 domain-containing protein" evidence="3">
    <location>
        <begin position="33"/>
        <end position="555"/>
    </location>
</feature>
<dbReference type="PANTHER" id="PTHR35395">
    <property type="entry name" value="DUF6536 DOMAIN-CONTAINING PROTEIN"/>
    <property type="match status" value="1"/>
</dbReference>